<evidence type="ECO:0000259" key="3">
    <source>
        <dbReference type="PROSITE" id="PS50102"/>
    </source>
</evidence>
<evidence type="ECO:0000313" key="4">
    <source>
        <dbReference type="EMBL" id="KAK1441436.1"/>
    </source>
</evidence>
<reference evidence="4" key="1">
    <citation type="journal article" date="2023" name="bioRxiv">
        <title>Improved chromosome-level genome assembly for marigold (Tagetes erecta).</title>
        <authorList>
            <person name="Jiang F."/>
            <person name="Yuan L."/>
            <person name="Wang S."/>
            <person name="Wang H."/>
            <person name="Xu D."/>
            <person name="Wang A."/>
            <person name="Fan W."/>
        </authorList>
    </citation>
    <scope>NUCLEOTIDE SEQUENCE</scope>
    <source>
        <strain evidence="4">WSJ</strain>
        <tissue evidence="4">Leaf</tissue>
    </source>
</reference>
<dbReference type="PROSITE" id="PS50102">
    <property type="entry name" value="RRM"/>
    <property type="match status" value="1"/>
</dbReference>
<evidence type="ECO:0000313" key="5">
    <source>
        <dbReference type="Proteomes" id="UP001229421"/>
    </source>
</evidence>
<dbReference type="SUPFAM" id="SSF54928">
    <property type="entry name" value="RNA-binding domain, RBD"/>
    <property type="match status" value="1"/>
</dbReference>
<comment type="caution">
    <text evidence="4">The sequence shown here is derived from an EMBL/GenBank/DDBJ whole genome shotgun (WGS) entry which is preliminary data.</text>
</comment>
<organism evidence="4 5">
    <name type="scientific">Tagetes erecta</name>
    <name type="common">African marigold</name>
    <dbReference type="NCBI Taxonomy" id="13708"/>
    <lineage>
        <taxon>Eukaryota</taxon>
        <taxon>Viridiplantae</taxon>
        <taxon>Streptophyta</taxon>
        <taxon>Embryophyta</taxon>
        <taxon>Tracheophyta</taxon>
        <taxon>Spermatophyta</taxon>
        <taxon>Magnoliopsida</taxon>
        <taxon>eudicotyledons</taxon>
        <taxon>Gunneridae</taxon>
        <taxon>Pentapetalae</taxon>
        <taxon>asterids</taxon>
        <taxon>campanulids</taxon>
        <taxon>Asterales</taxon>
        <taxon>Asteraceae</taxon>
        <taxon>Asteroideae</taxon>
        <taxon>Heliantheae alliance</taxon>
        <taxon>Tageteae</taxon>
        <taxon>Tagetes</taxon>
    </lineage>
</organism>
<dbReference type="PANTHER" id="PTHR34427">
    <property type="entry name" value="DUF4283 DOMAIN PROTEIN"/>
    <property type="match status" value="1"/>
</dbReference>
<protein>
    <recommendedName>
        <fullName evidence="3">RRM domain-containing protein</fullName>
    </recommendedName>
</protein>
<dbReference type="AlphaFoldDB" id="A0AAD8PCW0"/>
<keyword evidence="1" id="KW-0694">RNA-binding</keyword>
<dbReference type="PANTHER" id="PTHR34427:SF5">
    <property type="entry name" value="DUF4283 DOMAIN-CONTAINING PROTEIN"/>
    <property type="match status" value="1"/>
</dbReference>
<name>A0AAD8PCW0_TARER</name>
<feature type="region of interest" description="Disordered" evidence="2">
    <location>
        <begin position="442"/>
        <end position="471"/>
    </location>
</feature>
<dbReference type="InterPro" id="IPR035979">
    <property type="entry name" value="RBD_domain_sf"/>
</dbReference>
<accession>A0AAD8PCW0</accession>
<dbReference type="Proteomes" id="UP001229421">
    <property type="component" value="Unassembled WGS sequence"/>
</dbReference>
<gene>
    <name evidence="4" type="ORF">QVD17_07325</name>
</gene>
<proteinExistence type="predicted"/>
<dbReference type="GO" id="GO:0003723">
    <property type="term" value="F:RNA binding"/>
    <property type="evidence" value="ECO:0007669"/>
    <property type="project" value="UniProtKB-UniRule"/>
</dbReference>
<feature type="domain" description="RRM" evidence="3">
    <location>
        <begin position="46"/>
        <end position="123"/>
    </location>
</feature>
<dbReference type="Gene3D" id="3.30.70.330">
    <property type="match status" value="1"/>
</dbReference>
<dbReference type="EMBL" id="JAUHHV010000001">
    <property type="protein sequence ID" value="KAK1441436.1"/>
    <property type="molecule type" value="Genomic_DNA"/>
</dbReference>
<evidence type="ECO:0000256" key="2">
    <source>
        <dbReference type="SAM" id="MobiDB-lite"/>
    </source>
</evidence>
<evidence type="ECO:0000256" key="1">
    <source>
        <dbReference type="PROSITE-ProRule" id="PRU00176"/>
    </source>
</evidence>
<keyword evidence="5" id="KW-1185">Reference proteome</keyword>
<dbReference type="InterPro" id="IPR000504">
    <property type="entry name" value="RRM_dom"/>
</dbReference>
<dbReference type="Pfam" id="PF00076">
    <property type="entry name" value="RRM_1"/>
    <property type="match status" value="1"/>
</dbReference>
<dbReference type="InterPro" id="IPR012677">
    <property type="entry name" value="Nucleotide-bd_a/b_plait_sf"/>
</dbReference>
<dbReference type="SMART" id="SM00360">
    <property type="entry name" value="RRM"/>
    <property type="match status" value="1"/>
</dbReference>
<dbReference type="CDD" id="cd00590">
    <property type="entry name" value="RRM_SF"/>
    <property type="match status" value="1"/>
</dbReference>
<sequence length="601" mass="66761">MERESRNKGDVNGVNVVESNGEPNNLININIKDHNQKGGHSPSNITSFYISNLPGKCNIDDLRIIFKEFGKIKEIFLANKKNREGYWFRFVRFIGVTNSIELEAQMQGIKYFNRILQLNIAKYNRNGQSMETPAFPGERDERPPKNYTSNVSLHQNRRNLNDRCSFLDALVNNSGRPKEKVITIDLGEDSVMKEKYSGSIIARAKSFSILGDMQALAKAANIPILKIRYLGGLFILLSFSSQPEADLFLRERQIWDGWFTKVEAWRGQSIPYERFAWLRIHGVPHHLWNPNVFNNIGSSYGRLLQPPESKWEDVNLSYECIGVLEIDSSGNNCSNVMGQPEVDKTSLGLGSSPSQNLTTVTGVKGLKTFRTASPINASLIEKTTLEVDVSASMLRGQHHFAFLGFSPPQEEQRCTPYAGKDCHAFIAKGGPDLTKRARRFKKPKMGPSTAPPGGLYFDYGSSSGPDKAQRPNKIIRPMDPVIFHNLVDNPYLPSLPPCQNSTESSSDVHLNPGSTQLASTKMACTVVLDSIIAFQDQVGVGASVQIEHGYLGGEGVNLIINIEEEVMATKMVAECIGVQLNGHEQLIKDAIVDDGATRIDQ</sequence>